<organism evidence="1 2">
    <name type="scientific">Leucobacter luti</name>
    <dbReference type="NCBI Taxonomy" id="340320"/>
    <lineage>
        <taxon>Bacteria</taxon>
        <taxon>Bacillati</taxon>
        <taxon>Actinomycetota</taxon>
        <taxon>Actinomycetes</taxon>
        <taxon>Micrococcales</taxon>
        <taxon>Microbacteriaceae</taxon>
        <taxon>Leucobacter</taxon>
    </lineage>
</organism>
<proteinExistence type="predicted"/>
<protein>
    <submittedName>
        <fullName evidence="1">Uncharacterized protein</fullName>
    </submittedName>
</protein>
<gene>
    <name evidence="1" type="ORF">EDF62_1583</name>
</gene>
<dbReference type="AlphaFoldDB" id="A0A4R6S169"/>
<comment type="caution">
    <text evidence="1">The sequence shown here is derived from an EMBL/GenBank/DDBJ whole genome shotgun (WGS) entry which is preliminary data.</text>
</comment>
<keyword evidence="2" id="KW-1185">Reference proteome</keyword>
<dbReference type="EMBL" id="SNYA01000004">
    <property type="protein sequence ID" value="TDP92376.1"/>
    <property type="molecule type" value="Genomic_DNA"/>
</dbReference>
<reference evidence="1 2" key="1">
    <citation type="submission" date="2019-03" db="EMBL/GenBank/DDBJ databases">
        <title>Genomic analyses of the natural microbiome of Caenorhabditis elegans.</title>
        <authorList>
            <person name="Samuel B."/>
        </authorList>
    </citation>
    <scope>NUCLEOTIDE SEQUENCE [LARGE SCALE GENOMIC DNA]</scope>
    <source>
        <strain evidence="1 2">JUb18</strain>
    </source>
</reference>
<accession>A0A4R6S169</accession>
<name>A0A4R6S169_9MICO</name>
<evidence type="ECO:0000313" key="1">
    <source>
        <dbReference type="EMBL" id="TDP92376.1"/>
    </source>
</evidence>
<dbReference type="Proteomes" id="UP000295601">
    <property type="component" value="Unassembled WGS sequence"/>
</dbReference>
<sequence length="71" mass="7912">MLRSDWQVAPFEPSLCGPIGITDGVAWVAKASRTHPSGAELRNFPNGLLGWTQQPWEIWALAHPSKALWYP</sequence>
<evidence type="ECO:0000313" key="2">
    <source>
        <dbReference type="Proteomes" id="UP000295601"/>
    </source>
</evidence>